<keyword evidence="5" id="KW-1185">Reference proteome</keyword>
<name>D4RXI1_9FIRM</name>
<protein>
    <submittedName>
        <fullName evidence="4">Transcriptional regulator, TetR family</fullName>
    </submittedName>
</protein>
<dbReference type="AlphaFoldDB" id="D4RXI1"/>
<dbReference type="Pfam" id="PF00440">
    <property type="entry name" value="TetR_N"/>
    <property type="match status" value="1"/>
</dbReference>
<comment type="caution">
    <text evidence="4">The sequence shown here is derived from an EMBL/GenBank/DDBJ whole genome shotgun (WGS) entry which is preliminary data.</text>
</comment>
<evidence type="ECO:0000313" key="5">
    <source>
        <dbReference type="Proteomes" id="UP000006238"/>
    </source>
</evidence>
<proteinExistence type="predicted"/>
<dbReference type="Proteomes" id="UP000006238">
    <property type="component" value="Unassembled WGS sequence"/>
</dbReference>
<dbReference type="PROSITE" id="PS50977">
    <property type="entry name" value="HTH_TETR_2"/>
    <property type="match status" value="1"/>
</dbReference>
<dbReference type="EMBL" id="ABWN01000019">
    <property type="protein sequence ID" value="EFF69343.1"/>
    <property type="molecule type" value="Genomic_DNA"/>
</dbReference>
<evidence type="ECO:0000256" key="1">
    <source>
        <dbReference type="ARBA" id="ARBA00023125"/>
    </source>
</evidence>
<gene>
    <name evidence="4" type="ORF">BUTYVIB_00532</name>
</gene>
<dbReference type="InterPro" id="IPR009057">
    <property type="entry name" value="Homeodomain-like_sf"/>
</dbReference>
<keyword evidence="1 2" id="KW-0238">DNA-binding</keyword>
<dbReference type="PANTHER" id="PTHR43479">
    <property type="entry name" value="ACREF/ENVCD OPERON REPRESSOR-RELATED"/>
    <property type="match status" value="1"/>
</dbReference>
<feature type="domain" description="HTH tetR-type" evidence="3">
    <location>
        <begin position="9"/>
        <end position="69"/>
    </location>
</feature>
<dbReference type="STRING" id="45851.BHV86_02805"/>
<sequence length="204" mass="23068">MGKVDDNKQQKLNALLNAAYDLFTTQSVEKTTIAEISKAADVAKGTFYLYFKDKYEIRNRLISHESSKLFKDAVAALEKKSSTVSEEPAFEEKMIFIINYIVDALDGNHSLLTFISKNLSWGVFKEALTTNVASNDINFKDIYYEMLSTSGLSIEEPEILLFLVVELVGSTCYSSILYNEPANIGRIKPYLSRTVRAIIREYSK</sequence>
<evidence type="ECO:0000259" key="3">
    <source>
        <dbReference type="PROSITE" id="PS50977"/>
    </source>
</evidence>
<reference evidence="4 5" key="1">
    <citation type="submission" date="2010-02" db="EMBL/GenBank/DDBJ databases">
        <authorList>
            <person name="Weinstock G."/>
            <person name="Sodergren E."/>
            <person name="Clifton S."/>
            <person name="Fulton L."/>
            <person name="Fulton B."/>
            <person name="Courtney L."/>
            <person name="Fronick C."/>
            <person name="Harrison M."/>
            <person name="Strong C."/>
            <person name="Farmer C."/>
            <person name="Delahaunty K."/>
            <person name="Markovic C."/>
            <person name="Hall O."/>
            <person name="Minx P."/>
            <person name="Tomlinson C."/>
            <person name="Mitreva M."/>
            <person name="Nelson J."/>
            <person name="Hou S."/>
            <person name="Wollam A."/>
            <person name="Pepin K.H."/>
            <person name="Johnson M."/>
            <person name="Bhonagiri V."/>
            <person name="Zhang X."/>
            <person name="Suruliraj S."/>
            <person name="Warren W."/>
            <person name="Chinwalla A."/>
            <person name="Mardis E.R."/>
            <person name="Wilson R.K."/>
        </authorList>
    </citation>
    <scope>NUCLEOTIDE SEQUENCE [LARGE SCALE GENOMIC DNA]</scope>
    <source>
        <strain evidence="4 5">DSM 2876</strain>
    </source>
</reference>
<dbReference type="PANTHER" id="PTHR43479:SF11">
    <property type="entry name" value="ACREF_ENVCD OPERON REPRESSOR-RELATED"/>
    <property type="match status" value="1"/>
</dbReference>
<dbReference type="InterPro" id="IPR050624">
    <property type="entry name" value="HTH-type_Tx_Regulator"/>
</dbReference>
<dbReference type="PROSITE" id="PS01081">
    <property type="entry name" value="HTH_TETR_1"/>
    <property type="match status" value="1"/>
</dbReference>
<dbReference type="RefSeq" id="WP_005601440.1">
    <property type="nucleotide sequence ID" value="NZ_GG663520.1"/>
</dbReference>
<organism evidence="4 5">
    <name type="scientific">Eshraghiella crossota DSM 2876</name>
    <dbReference type="NCBI Taxonomy" id="511680"/>
    <lineage>
        <taxon>Bacteria</taxon>
        <taxon>Bacillati</taxon>
        <taxon>Bacillota</taxon>
        <taxon>Clostridia</taxon>
        <taxon>Lachnospirales</taxon>
        <taxon>Lachnospiraceae</taxon>
        <taxon>Eshraghiella</taxon>
    </lineage>
</organism>
<dbReference type="GO" id="GO:0003677">
    <property type="term" value="F:DNA binding"/>
    <property type="evidence" value="ECO:0007669"/>
    <property type="project" value="UniProtKB-UniRule"/>
</dbReference>
<dbReference type="Gene3D" id="1.10.357.10">
    <property type="entry name" value="Tetracycline Repressor, domain 2"/>
    <property type="match status" value="1"/>
</dbReference>
<dbReference type="GeneID" id="98919331"/>
<feature type="DNA-binding region" description="H-T-H motif" evidence="2">
    <location>
        <begin position="32"/>
        <end position="51"/>
    </location>
</feature>
<dbReference type="InterPro" id="IPR023772">
    <property type="entry name" value="DNA-bd_HTH_TetR-type_CS"/>
</dbReference>
<dbReference type="HOGENOM" id="CLU_069356_12_2_9"/>
<evidence type="ECO:0000256" key="2">
    <source>
        <dbReference type="PROSITE-ProRule" id="PRU00335"/>
    </source>
</evidence>
<dbReference type="InterPro" id="IPR001647">
    <property type="entry name" value="HTH_TetR"/>
</dbReference>
<evidence type="ECO:0000313" key="4">
    <source>
        <dbReference type="EMBL" id="EFF69343.1"/>
    </source>
</evidence>
<dbReference type="eggNOG" id="COG1309">
    <property type="taxonomic scope" value="Bacteria"/>
</dbReference>
<dbReference type="PRINTS" id="PR00455">
    <property type="entry name" value="HTHTETR"/>
</dbReference>
<dbReference type="SUPFAM" id="SSF46689">
    <property type="entry name" value="Homeodomain-like"/>
    <property type="match status" value="1"/>
</dbReference>
<accession>D4RXI1</accession>